<proteinExistence type="predicted"/>
<evidence type="ECO:0000313" key="1">
    <source>
        <dbReference type="EMBL" id="MBN7826096.1"/>
    </source>
</evidence>
<dbReference type="RefSeq" id="WP_206574199.1">
    <property type="nucleotide sequence ID" value="NZ_JAFKCV010000006.1"/>
</dbReference>
<keyword evidence="2" id="KW-1185">Reference proteome</keyword>
<protein>
    <submittedName>
        <fullName evidence="1">Uncharacterized protein</fullName>
    </submittedName>
</protein>
<dbReference type="AlphaFoldDB" id="A0A939IS60"/>
<dbReference type="Proteomes" id="UP000664654">
    <property type="component" value="Unassembled WGS sequence"/>
</dbReference>
<name>A0A939IS60_9ALTE</name>
<comment type="caution">
    <text evidence="1">The sequence shown here is derived from an EMBL/GenBank/DDBJ whole genome shotgun (WGS) entry which is preliminary data.</text>
</comment>
<accession>A0A939IS60</accession>
<sequence>MKALLGRIAAEVLKDQRGSDELTRIVASGKEVDEVTLSNGKKYIISTRPMTDAELRTATQ</sequence>
<organism evidence="1 2">
    <name type="scientific">Bowmanella dokdonensis</name>
    <dbReference type="NCBI Taxonomy" id="751969"/>
    <lineage>
        <taxon>Bacteria</taxon>
        <taxon>Pseudomonadati</taxon>
        <taxon>Pseudomonadota</taxon>
        <taxon>Gammaproteobacteria</taxon>
        <taxon>Alteromonadales</taxon>
        <taxon>Alteromonadaceae</taxon>
        <taxon>Bowmanella</taxon>
    </lineage>
</organism>
<reference evidence="1" key="1">
    <citation type="submission" date="2021-03" db="EMBL/GenBank/DDBJ databases">
        <title>novel species isolated from a fishpond in China.</title>
        <authorList>
            <person name="Lu H."/>
            <person name="Cai Z."/>
        </authorList>
    </citation>
    <scope>NUCLEOTIDE SEQUENCE</scope>
    <source>
        <strain evidence="1">JCM 30855</strain>
    </source>
</reference>
<evidence type="ECO:0000313" key="2">
    <source>
        <dbReference type="Proteomes" id="UP000664654"/>
    </source>
</evidence>
<dbReference type="EMBL" id="JAFKCV010000006">
    <property type="protein sequence ID" value="MBN7826096.1"/>
    <property type="molecule type" value="Genomic_DNA"/>
</dbReference>
<gene>
    <name evidence="1" type="ORF">J0A66_12740</name>
</gene>